<dbReference type="AlphaFoldDB" id="A0AA91DNK3"/>
<gene>
    <name evidence="1" type="ORF">A3K87_16150</name>
</gene>
<organism evidence="1 2">
    <name type="scientific">Variovorax paradoxus</name>
    <dbReference type="NCBI Taxonomy" id="34073"/>
    <lineage>
        <taxon>Bacteria</taxon>
        <taxon>Pseudomonadati</taxon>
        <taxon>Pseudomonadota</taxon>
        <taxon>Betaproteobacteria</taxon>
        <taxon>Burkholderiales</taxon>
        <taxon>Comamonadaceae</taxon>
        <taxon>Variovorax</taxon>
    </lineage>
</organism>
<accession>A0AA91DNK3</accession>
<reference evidence="1 2" key="1">
    <citation type="submission" date="2016-03" db="EMBL/GenBank/DDBJ databases">
        <title>Genome sequence of Variovorax paradoxus KB5.</title>
        <authorList>
            <person name="Jeong H."/>
            <person name="Hong C.E."/>
            <person name="Jo S.H."/>
            <person name="Park J.M."/>
        </authorList>
    </citation>
    <scope>NUCLEOTIDE SEQUENCE [LARGE SCALE GENOMIC DNA]</scope>
    <source>
        <strain evidence="1 2">KB5</strain>
    </source>
</reference>
<sequence>MAIGVDAGGVEGGVCAAVVSAKAASAQALAQFLKDREFMVFPSWVEFQVAASRPAIAQVRQSVAQN</sequence>
<comment type="caution">
    <text evidence="1">The sequence shown here is derived from an EMBL/GenBank/DDBJ whole genome shotgun (WGS) entry which is preliminary data.</text>
</comment>
<dbReference type="Proteomes" id="UP000077852">
    <property type="component" value="Unassembled WGS sequence"/>
</dbReference>
<proteinExistence type="predicted"/>
<evidence type="ECO:0000313" key="2">
    <source>
        <dbReference type="Proteomes" id="UP000077852"/>
    </source>
</evidence>
<protein>
    <submittedName>
        <fullName evidence="1">Uncharacterized protein</fullName>
    </submittedName>
</protein>
<dbReference type="EMBL" id="LVHG01000044">
    <property type="protein sequence ID" value="OAK63617.1"/>
    <property type="molecule type" value="Genomic_DNA"/>
</dbReference>
<evidence type="ECO:0000313" key="1">
    <source>
        <dbReference type="EMBL" id="OAK63617.1"/>
    </source>
</evidence>
<name>A0AA91DNK3_VARPD</name>